<sequence>MRNLDILLCGQIPNSLPKVEAFLHKNDSQKISGNVDEFRHRIFTFHVEEWLLSFTEEVGVHAVRTCARAGALSYNSILSLASISIPSISFPFI</sequence>
<comment type="caution">
    <text evidence="1">The sequence shown here is derived from an EMBL/GenBank/DDBJ whole genome shotgun (WGS) entry which is preliminary data.</text>
</comment>
<name>A0A016VTP9_9BILA</name>
<keyword evidence="2" id="KW-1185">Reference proteome</keyword>
<reference evidence="2" key="1">
    <citation type="journal article" date="2015" name="Nat. Genet.">
        <title>The genome and transcriptome of the zoonotic hookworm Ancylostoma ceylanicum identify infection-specific gene families.</title>
        <authorList>
            <person name="Schwarz E.M."/>
            <person name="Hu Y."/>
            <person name="Antoshechkin I."/>
            <person name="Miller M.M."/>
            <person name="Sternberg P.W."/>
            <person name="Aroian R.V."/>
        </authorList>
    </citation>
    <scope>NUCLEOTIDE SEQUENCE</scope>
    <source>
        <strain evidence="2">HY135</strain>
    </source>
</reference>
<dbReference type="AlphaFoldDB" id="A0A016VTP9"/>
<protein>
    <submittedName>
        <fullName evidence="1">Uncharacterized protein</fullName>
    </submittedName>
</protein>
<accession>A0A016VTP9</accession>
<proteinExistence type="predicted"/>
<dbReference type="Proteomes" id="UP000024635">
    <property type="component" value="Unassembled WGS sequence"/>
</dbReference>
<organism evidence="1 2">
    <name type="scientific">Ancylostoma ceylanicum</name>
    <dbReference type="NCBI Taxonomy" id="53326"/>
    <lineage>
        <taxon>Eukaryota</taxon>
        <taxon>Metazoa</taxon>
        <taxon>Ecdysozoa</taxon>
        <taxon>Nematoda</taxon>
        <taxon>Chromadorea</taxon>
        <taxon>Rhabditida</taxon>
        <taxon>Rhabditina</taxon>
        <taxon>Rhabditomorpha</taxon>
        <taxon>Strongyloidea</taxon>
        <taxon>Ancylostomatidae</taxon>
        <taxon>Ancylostomatinae</taxon>
        <taxon>Ancylostoma</taxon>
    </lineage>
</organism>
<evidence type="ECO:0000313" key="2">
    <source>
        <dbReference type="Proteomes" id="UP000024635"/>
    </source>
</evidence>
<evidence type="ECO:0000313" key="1">
    <source>
        <dbReference type="EMBL" id="EYC30959.1"/>
    </source>
</evidence>
<dbReference type="EMBL" id="JARK01001340">
    <property type="protein sequence ID" value="EYC30959.1"/>
    <property type="molecule type" value="Genomic_DNA"/>
</dbReference>
<gene>
    <name evidence="1" type="primary">Acey_s0004.g1873</name>
    <name evidence="1" type="ORF">Y032_0004g1873</name>
</gene>